<protein>
    <submittedName>
        <fullName evidence="1">Uncharacterized protein</fullName>
    </submittedName>
</protein>
<evidence type="ECO:0000313" key="1">
    <source>
        <dbReference type="EMBL" id="MDP4300361.1"/>
    </source>
</evidence>
<dbReference type="Proteomes" id="UP001235760">
    <property type="component" value="Unassembled WGS sequence"/>
</dbReference>
<accession>A0ABT9G1J4</accession>
<organism evidence="1 2">
    <name type="scientific">Leptothrix discophora</name>
    <dbReference type="NCBI Taxonomy" id="89"/>
    <lineage>
        <taxon>Bacteria</taxon>
        <taxon>Pseudomonadati</taxon>
        <taxon>Pseudomonadota</taxon>
        <taxon>Betaproteobacteria</taxon>
        <taxon>Burkholderiales</taxon>
        <taxon>Sphaerotilaceae</taxon>
        <taxon>Leptothrix</taxon>
    </lineage>
</organism>
<name>A0ABT9G1J4_LEPDI</name>
<dbReference type="RefSeq" id="WP_305748922.1">
    <property type="nucleotide sequence ID" value="NZ_JAUZEE010000003.1"/>
</dbReference>
<proteinExistence type="predicted"/>
<dbReference type="EMBL" id="JAUZEE010000003">
    <property type="protein sequence ID" value="MDP4300361.1"/>
    <property type="molecule type" value="Genomic_DNA"/>
</dbReference>
<evidence type="ECO:0000313" key="2">
    <source>
        <dbReference type="Proteomes" id="UP001235760"/>
    </source>
</evidence>
<comment type="caution">
    <text evidence="1">The sequence shown here is derived from an EMBL/GenBank/DDBJ whole genome shotgun (WGS) entry which is preliminary data.</text>
</comment>
<keyword evidence="2" id="KW-1185">Reference proteome</keyword>
<gene>
    <name evidence="1" type="ORF">Q8X39_06900</name>
</gene>
<sequence>MTVLVTLPDGRVFDARSALPRIFSAVRQAQVVSLRKMRSADERRAFIEHVERSEGLECGRALRAAYVADREARRDQSQQGGQG</sequence>
<reference evidence="1 2" key="1">
    <citation type="submission" date="2023-08" db="EMBL/GenBank/DDBJ databases">
        <authorList>
            <person name="Roldan D.M."/>
            <person name="Menes R.J."/>
        </authorList>
    </citation>
    <scope>NUCLEOTIDE SEQUENCE [LARGE SCALE GENOMIC DNA]</scope>
    <source>
        <strain evidence="1 2">CCM 2812</strain>
    </source>
</reference>